<feature type="compositionally biased region" description="Polar residues" evidence="1">
    <location>
        <begin position="37"/>
        <end position="55"/>
    </location>
</feature>
<dbReference type="RefSeq" id="XP_002583414.1">
    <property type="nucleotide sequence ID" value="XM_002583368.1"/>
</dbReference>
<dbReference type="OMA" id="FTEREGH"/>
<evidence type="ECO:0000256" key="1">
    <source>
        <dbReference type="SAM" id="MobiDB-lite"/>
    </source>
</evidence>
<dbReference type="VEuPathDB" id="FungiDB:UREG_06381"/>
<dbReference type="InParanoid" id="C4JXK8"/>
<sequence>MSTKPVTKPKEHKSSEIDASPSSEHAKNRDWKPPSYGRSQSWNEQDLRHQMQQRFTGMEKGREAGFTEMNGHGKKG</sequence>
<dbReference type="KEGG" id="ure:UREG_06381"/>
<keyword evidence="3" id="KW-1185">Reference proteome</keyword>
<dbReference type="OrthoDB" id="5425892at2759"/>
<feature type="region of interest" description="Disordered" evidence="1">
    <location>
        <begin position="1"/>
        <end position="76"/>
    </location>
</feature>
<evidence type="ECO:0000313" key="3">
    <source>
        <dbReference type="Proteomes" id="UP000002058"/>
    </source>
</evidence>
<organism evidence="2 3">
    <name type="scientific">Uncinocarpus reesii (strain UAMH 1704)</name>
    <dbReference type="NCBI Taxonomy" id="336963"/>
    <lineage>
        <taxon>Eukaryota</taxon>
        <taxon>Fungi</taxon>
        <taxon>Dikarya</taxon>
        <taxon>Ascomycota</taxon>
        <taxon>Pezizomycotina</taxon>
        <taxon>Eurotiomycetes</taxon>
        <taxon>Eurotiomycetidae</taxon>
        <taxon>Onygenales</taxon>
        <taxon>Onygenaceae</taxon>
        <taxon>Uncinocarpus</taxon>
    </lineage>
</organism>
<dbReference type="EMBL" id="CH476618">
    <property type="protein sequence ID" value="EEP81516.1"/>
    <property type="molecule type" value="Genomic_DNA"/>
</dbReference>
<dbReference type="eggNOG" id="ENOG502T3YQ">
    <property type="taxonomic scope" value="Eukaryota"/>
</dbReference>
<dbReference type="AlphaFoldDB" id="C4JXK8"/>
<dbReference type="HOGENOM" id="CLU_2656310_0_0_1"/>
<accession>C4JXK8</accession>
<proteinExistence type="predicted"/>
<reference evidence="3" key="1">
    <citation type="journal article" date="2009" name="Genome Res.">
        <title>Comparative genomic analyses of the human fungal pathogens Coccidioides and their relatives.</title>
        <authorList>
            <person name="Sharpton T.J."/>
            <person name="Stajich J.E."/>
            <person name="Rounsley S.D."/>
            <person name="Gardner M.J."/>
            <person name="Wortman J.R."/>
            <person name="Jordar V.S."/>
            <person name="Maiti R."/>
            <person name="Kodira C.D."/>
            <person name="Neafsey D.E."/>
            <person name="Zeng Q."/>
            <person name="Hung C.-Y."/>
            <person name="McMahan C."/>
            <person name="Muszewska A."/>
            <person name="Grynberg M."/>
            <person name="Mandel M.A."/>
            <person name="Kellner E.M."/>
            <person name="Barker B.M."/>
            <person name="Galgiani J.N."/>
            <person name="Orbach M.J."/>
            <person name="Kirkland T.N."/>
            <person name="Cole G.T."/>
            <person name="Henn M.R."/>
            <person name="Birren B.W."/>
            <person name="Taylor J.W."/>
        </authorList>
    </citation>
    <scope>NUCLEOTIDE SEQUENCE [LARGE SCALE GENOMIC DNA]</scope>
    <source>
        <strain evidence="3">UAMH 1704</strain>
    </source>
</reference>
<evidence type="ECO:0000313" key="2">
    <source>
        <dbReference type="EMBL" id="EEP81516.1"/>
    </source>
</evidence>
<name>C4JXK8_UNCRE</name>
<gene>
    <name evidence="2" type="ORF">UREG_06381</name>
</gene>
<dbReference type="Proteomes" id="UP000002058">
    <property type="component" value="Unassembled WGS sequence"/>
</dbReference>
<dbReference type="GeneID" id="8442252"/>
<protein>
    <submittedName>
        <fullName evidence="2">Uncharacterized protein</fullName>
    </submittedName>
</protein>